<dbReference type="PANTHER" id="PTHR30404:SF0">
    <property type="entry name" value="N-ACETYLMURAMOYL-L-ALANINE AMIDASE AMIC"/>
    <property type="match status" value="1"/>
</dbReference>
<proteinExistence type="predicted"/>
<evidence type="ECO:0000256" key="1">
    <source>
        <dbReference type="ARBA" id="ARBA00001561"/>
    </source>
</evidence>
<dbReference type="SMART" id="SM00646">
    <property type="entry name" value="Ami_3"/>
    <property type="match status" value="1"/>
</dbReference>
<dbReference type="GO" id="GO:0009253">
    <property type="term" value="P:peptidoglycan catabolic process"/>
    <property type="evidence" value="ECO:0007669"/>
    <property type="project" value="InterPro"/>
</dbReference>
<dbReference type="InterPro" id="IPR050695">
    <property type="entry name" value="N-acetylmuramoyl_amidase_3"/>
</dbReference>
<organism evidence="5">
    <name type="scientific">uncultured Sulfurovum sp</name>
    <dbReference type="NCBI Taxonomy" id="269237"/>
    <lineage>
        <taxon>Bacteria</taxon>
        <taxon>Pseudomonadati</taxon>
        <taxon>Campylobacterota</taxon>
        <taxon>Epsilonproteobacteria</taxon>
        <taxon>Campylobacterales</taxon>
        <taxon>Sulfurovaceae</taxon>
        <taxon>Sulfurovum</taxon>
        <taxon>environmental samples</taxon>
    </lineage>
</organism>
<evidence type="ECO:0000259" key="4">
    <source>
        <dbReference type="SMART" id="SM00646"/>
    </source>
</evidence>
<dbReference type="InterPro" id="IPR002508">
    <property type="entry name" value="MurNAc-LAA_cat"/>
</dbReference>
<dbReference type="AlphaFoldDB" id="A0A6S6SBM8"/>
<protein>
    <recommendedName>
        <fullName evidence="2">N-acetylmuramoyl-L-alanine amidase</fullName>
        <ecNumber evidence="2">3.5.1.28</ecNumber>
    </recommendedName>
</protein>
<evidence type="ECO:0000313" key="5">
    <source>
        <dbReference type="EMBL" id="CAA6803616.1"/>
    </source>
</evidence>
<accession>A0A6S6SBM8</accession>
<sequence length="354" mass="40911">MMTASNIFAKTDNYLRDTALSFKSLNLVFKYPLGTVKHFTIKGNGMVKHVYDIENAALPNTKNIAHYKAKGVQAFRMAQYNKRILRVVIEATAYMRGDFKVTGRKLTLFLPFSKVTKNKKKSRVDLAYGYNAKRKYHTIILDAGHGGRDVGASSKFVREKDLTLSMTLKLKNILQKMGYKVLLTRSRDKFMNLKQRTDYVYNRKGSIFVSIHANAAPRKKTKGVRYEGLEVFYLSLKNSKRIRKKRVVYRGKKVYSKSAYRKMVGRWKLRESGKLARAIHRNVLSHVSKQYTIHDKGIKRKDFWVLVSTKIPSVLVETGYLTNKTEVKKLKNSNYQINLMEGVAKGINRYYGLY</sequence>
<feature type="domain" description="MurNAc-LAA" evidence="4">
    <location>
        <begin position="197"/>
        <end position="348"/>
    </location>
</feature>
<evidence type="ECO:0000256" key="3">
    <source>
        <dbReference type="ARBA" id="ARBA00022801"/>
    </source>
</evidence>
<dbReference type="EMBL" id="CACVAX010000008">
    <property type="protein sequence ID" value="CAA6803616.1"/>
    <property type="molecule type" value="Genomic_DNA"/>
</dbReference>
<evidence type="ECO:0000256" key="2">
    <source>
        <dbReference type="ARBA" id="ARBA00011901"/>
    </source>
</evidence>
<dbReference type="Gene3D" id="3.40.630.40">
    <property type="entry name" value="Zn-dependent exopeptidases"/>
    <property type="match status" value="1"/>
</dbReference>
<dbReference type="EC" id="3.5.1.28" evidence="2"/>
<dbReference type="SUPFAM" id="SSF53187">
    <property type="entry name" value="Zn-dependent exopeptidases"/>
    <property type="match status" value="1"/>
</dbReference>
<gene>
    <name evidence="5" type="ORF">HELGO_WM10414</name>
</gene>
<reference evidence="5" key="1">
    <citation type="submission" date="2020-01" db="EMBL/GenBank/DDBJ databases">
        <authorList>
            <person name="Meier V. D."/>
            <person name="Meier V D."/>
        </authorList>
    </citation>
    <scope>NUCLEOTIDE SEQUENCE</scope>
    <source>
        <strain evidence="5">HLG_WM_MAG_04</strain>
    </source>
</reference>
<dbReference type="GO" id="GO:0030288">
    <property type="term" value="C:outer membrane-bounded periplasmic space"/>
    <property type="evidence" value="ECO:0007669"/>
    <property type="project" value="TreeGrafter"/>
</dbReference>
<dbReference type="PANTHER" id="PTHR30404">
    <property type="entry name" value="N-ACETYLMURAMOYL-L-ALANINE AMIDASE"/>
    <property type="match status" value="1"/>
</dbReference>
<keyword evidence="3 5" id="KW-0378">Hydrolase</keyword>
<dbReference type="GO" id="GO:0008745">
    <property type="term" value="F:N-acetylmuramoyl-L-alanine amidase activity"/>
    <property type="evidence" value="ECO:0007669"/>
    <property type="project" value="UniProtKB-EC"/>
</dbReference>
<dbReference type="CDD" id="cd02696">
    <property type="entry name" value="MurNAc-LAA"/>
    <property type="match status" value="1"/>
</dbReference>
<dbReference type="Pfam" id="PF01520">
    <property type="entry name" value="Amidase_3"/>
    <property type="match status" value="1"/>
</dbReference>
<comment type="catalytic activity">
    <reaction evidence="1">
        <text>Hydrolyzes the link between N-acetylmuramoyl residues and L-amino acid residues in certain cell-wall glycopeptides.</text>
        <dbReference type="EC" id="3.5.1.28"/>
    </reaction>
</comment>
<name>A0A6S6SBM8_9BACT</name>